<protein>
    <recommendedName>
        <fullName evidence="3">Carboxylic ester hydrolase</fullName>
        <ecNumber evidence="3">3.1.1.-</ecNumber>
    </recommendedName>
</protein>
<keyword evidence="4" id="KW-0472">Membrane</keyword>
<evidence type="ECO:0000256" key="2">
    <source>
        <dbReference type="ARBA" id="ARBA00022801"/>
    </source>
</evidence>
<dbReference type="EMBL" id="MU167233">
    <property type="protein sequence ID" value="KAG0148766.1"/>
    <property type="molecule type" value="Genomic_DNA"/>
</dbReference>
<comment type="caution">
    <text evidence="6">The sequence shown here is derived from an EMBL/GenBank/DDBJ whole genome shotgun (WGS) entry which is preliminary data.</text>
</comment>
<evidence type="ECO:0000313" key="7">
    <source>
        <dbReference type="Proteomes" id="UP000886653"/>
    </source>
</evidence>
<dbReference type="Gene3D" id="3.40.50.1820">
    <property type="entry name" value="alpha/beta hydrolase"/>
    <property type="match status" value="1"/>
</dbReference>
<dbReference type="EC" id="3.1.1.-" evidence="3"/>
<proteinExistence type="inferred from homology"/>
<feature type="domain" description="Carboxylesterase type B" evidence="5">
    <location>
        <begin position="58"/>
        <end position="589"/>
    </location>
</feature>
<evidence type="ECO:0000259" key="5">
    <source>
        <dbReference type="Pfam" id="PF00135"/>
    </source>
</evidence>
<sequence>MAMTRNILGWNTAQTFILAVLLVFIYPFHFSNASHGRVHAGQTPLSVINDVLFDHHLQINTTSGVFTGLATHLTTSNPIDIWLGIPYAEKPIGALRFKAPIPLIHPHQKSVIEQAPVVKTAWEFGDACPQPASSDIPVPISEDCLSLNIYRPAKPVKRPSPLTSDKGTLLPVLVWIHGGGLSYGSSAEYDGSTIVSHSHEMGKPILLITLNYRLNSYGFLNTDTLPVEDLSVGLKDQLAALSWIQVNIAAFGGDPQKVTLWGQSAGGFSVSLLMTYLTQSQRLFRAAIMDSGAPTSHTVPPVAVYDLPELPYNLLLKFTGCDESNNGKATSQSSLECLRSLPTDVLTNATTKVSKYGPYPKQVSVWGPCWKNGAFVDKRPSKRLQEGDFLNMPVLMGTNKDEGTVFAIRAANDAPAEASDQYMFAYMSNSSILDFKVVDPKVYQKVAEIYPDVPKLGSPYGTGNQTFGLPSSFKRLASWFGDLHYQAPRRLWSSKTSPRQDTYVYFFNGPRNTSDPSYRGVPHSSEILLIFGRGWYQDLDDEEKVLAHRLAKKMRTYYINFVNDLNPGGDWPLYKPSSRRVMKLDKYNTMVIDDDWRVEQIAYLNSQEALDTFYT</sequence>
<dbReference type="Proteomes" id="UP000886653">
    <property type="component" value="Unassembled WGS sequence"/>
</dbReference>
<accession>A0A9P6NKM4</accession>
<dbReference type="GO" id="GO:0016787">
    <property type="term" value="F:hydrolase activity"/>
    <property type="evidence" value="ECO:0007669"/>
    <property type="project" value="UniProtKB-KW"/>
</dbReference>
<name>A0A9P6NKM4_9BASI</name>
<gene>
    <name evidence="6" type="ORF">CROQUDRAFT_691971</name>
</gene>
<reference evidence="6" key="1">
    <citation type="submission" date="2013-11" db="EMBL/GenBank/DDBJ databases">
        <title>Genome sequence of the fusiform rust pathogen reveals effectors for host alternation and coevolution with pine.</title>
        <authorList>
            <consortium name="DOE Joint Genome Institute"/>
            <person name="Smith K."/>
            <person name="Pendleton A."/>
            <person name="Kubisiak T."/>
            <person name="Anderson C."/>
            <person name="Salamov A."/>
            <person name="Aerts A."/>
            <person name="Riley R."/>
            <person name="Clum A."/>
            <person name="Lindquist E."/>
            <person name="Ence D."/>
            <person name="Campbell M."/>
            <person name="Kronenberg Z."/>
            <person name="Feau N."/>
            <person name="Dhillon B."/>
            <person name="Hamelin R."/>
            <person name="Burleigh J."/>
            <person name="Smith J."/>
            <person name="Yandell M."/>
            <person name="Nelson C."/>
            <person name="Grigoriev I."/>
            <person name="Davis J."/>
        </authorList>
    </citation>
    <scope>NUCLEOTIDE SEQUENCE</scope>
    <source>
        <strain evidence="6">G11</strain>
    </source>
</reference>
<keyword evidence="7" id="KW-1185">Reference proteome</keyword>
<evidence type="ECO:0000256" key="4">
    <source>
        <dbReference type="SAM" id="Phobius"/>
    </source>
</evidence>
<dbReference type="InterPro" id="IPR002018">
    <property type="entry name" value="CarbesteraseB"/>
</dbReference>
<keyword evidence="4" id="KW-0812">Transmembrane</keyword>
<dbReference type="InterPro" id="IPR019826">
    <property type="entry name" value="Carboxylesterase_B_AS"/>
</dbReference>
<evidence type="ECO:0000256" key="3">
    <source>
        <dbReference type="RuleBase" id="RU361235"/>
    </source>
</evidence>
<dbReference type="PANTHER" id="PTHR11559">
    <property type="entry name" value="CARBOXYLESTERASE"/>
    <property type="match status" value="1"/>
</dbReference>
<dbReference type="Pfam" id="PF00135">
    <property type="entry name" value="COesterase"/>
    <property type="match status" value="1"/>
</dbReference>
<dbReference type="AlphaFoldDB" id="A0A9P6NKM4"/>
<comment type="similarity">
    <text evidence="1 3">Belongs to the type-B carboxylesterase/lipase family.</text>
</comment>
<evidence type="ECO:0000313" key="6">
    <source>
        <dbReference type="EMBL" id="KAG0148766.1"/>
    </source>
</evidence>
<dbReference type="InterPro" id="IPR050309">
    <property type="entry name" value="Type-B_Carboxylest/Lipase"/>
</dbReference>
<dbReference type="PROSITE" id="PS00122">
    <property type="entry name" value="CARBOXYLESTERASE_B_1"/>
    <property type="match status" value="1"/>
</dbReference>
<keyword evidence="2 3" id="KW-0378">Hydrolase</keyword>
<dbReference type="InterPro" id="IPR029058">
    <property type="entry name" value="AB_hydrolase_fold"/>
</dbReference>
<organism evidence="6 7">
    <name type="scientific">Cronartium quercuum f. sp. fusiforme G11</name>
    <dbReference type="NCBI Taxonomy" id="708437"/>
    <lineage>
        <taxon>Eukaryota</taxon>
        <taxon>Fungi</taxon>
        <taxon>Dikarya</taxon>
        <taxon>Basidiomycota</taxon>
        <taxon>Pucciniomycotina</taxon>
        <taxon>Pucciniomycetes</taxon>
        <taxon>Pucciniales</taxon>
        <taxon>Coleosporiaceae</taxon>
        <taxon>Cronartium</taxon>
    </lineage>
</organism>
<feature type="transmembrane region" description="Helical" evidence="4">
    <location>
        <begin position="7"/>
        <end position="28"/>
    </location>
</feature>
<dbReference type="SUPFAM" id="SSF53474">
    <property type="entry name" value="alpha/beta-Hydrolases"/>
    <property type="match status" value="1"/>
</dbReference>
<evidence type="ECO:0000256" key="1">
    <source>
        <dbReference type="ARBA" id="ARBA00005964"/>
    </source>
</evidence>
<dbReference type="OrthoDB" id="408631at2759"/>
<keyword evidence="4" id="KW-1133">Transmembrane helix</keyword>